<dbReference type="Proteomes" id="UP001234202">
    <property type="component" value="Unassembled WGS sequence"/>
</dbReference>
<comment type="caution">
    <text evidence="1">The sequence shown here is derived from an EMBL/GenBank/DDBJ whole genome shotgun (WGS) entry which is preliminary data.</text>
</comment>
<name>A0ACC2XH85_9TREE</name>
<dbReference type="EMBL" id="JASBWV010000014">
    <property type="protein sequence ID" value="KAJ9122745.1"/>
    <property type="molecule type" value="Genomic_DNA"/>
</dbReference>
<gene>
    <name evidence="1" type="ORF">QFC24_004174</name>
</gene>
<sequence length="489" mass="54199">MPNINSFISSHKVQSPADMNACKTKVVAFNRVDSAVPAVKKTLSDHLQKYEALFTLRPESMRSLVQAMEETFHKGLQKYGETVPMIPTFVFGYADGTEMGEYLALDMGGTNLRVCLVSLKGQGKFEIKQTKYKLTEEQKHEDGQKLFDFCAQCLASFITDDLGRNPEDQALPLSFTFSYPCTQTRIDHAELIRWAKGFGAPNVEGHDVAAMFAKSLAKFDVPIKLTSIISDTTGTLIASNYVDPNTKIGVIFGTGCNAAYMETVGNIPKMKHLGMPDDQEMAISVARTRYDIIIDESSNKPREQIFEKMIAGLYLGEMFRLVLTEMIDAGDLFSGQDTNKLEKEYALDTSILSLMESDPTDELLTVIGAFSYFFGIETTLEERRFFRSLAKLISTRAARLGACGLAAIVSKKGYLEKGCSIGADGSLYGKYPGFADRIHQGFVDIFGEAGSYDEEAKGRQTFSQPVTIRSAGLYQLSVYEKIEEYVEDA</sequence>
<organism evidence="1 2">
    <name type="scientific">Naganishia onofrii</name>
    <dbReference type="NCBI Taxonomy" id="1851511"/>
    <lineage>
        <taxon>Eukaryota</taxon>
        <taxon>Fungi</taxon>
        <taxon>Dikarya</taxon>
        <taxon>Basidiomycota</taxon>
        <taxon>Agaricomycotina</taxon>
        <taxon>Tremellomycetes</taxon>
        <taxon>Filobasidiales</taxon>
        <taxon>Filobasidiaceae</taxon>
        <taxon>Naganishia</taxon>
    </lineage>
</organism>
<keyword evidence="2" id="KW-1185">Reference proteome</keyword>
<proteinExistence type="predicted"/>
<reference evidence="1" key="1">
    <citation type="submission" date="2023-04" db="EMBL/GenBank/DDBJ databases">
        <title>Draft Genome sequencing of Naganishia species isolated from polar environments using Oxford Nanopore Technology.</title>
        <authorList>
            <person name="Leo P."/>
            <person name="Venkateswaran K."/>
        </authorList>
    </citation>
    <scope>NUCLEOTIDE SEQUENCE</scope>
    <source>
        <strain evidence="1">DBVPG 5303</strain>
    </source>
</reference>
<accession>A0ACC2XH85</accession>
<protein>
    <submittedName>
        <fullName evidence="1">Uncharacterized protein</fullName>
    </submittedName>
</protein>
<evidence type="ECO:0000313" key="2">
    <source>
        <dbReference type="Proteomes" id="UP001234202"/>
    </source>
</evidence>
<evidence type="ECO:0000313" key="1">
    <source>
        <dbReference type="EMBL" id="KAJ9122745.1"/>
    </source>
</evidence>